<feature type="domain" description="N-acetyltransferase" evidence="1">
    <location>
        <begin position="1"/>
        <end position="164"/>
    </location>
</feature>
<dbReference type="GO" id="GO:0016747">
    <property type="term" value="F:acyltransferase activity, transferring groups other than amino-acyl groups"/>
    <property type="evidence" value="ECO:0007669"/>
    <property type="project" value="InterPro"/>
</dbReference>
<comment type="caution">
    <text evidence="2">The sequence shown here is derived from an EMBL/GenBank/DDBJ whole genome shotgun (WGS) entry which is preliminary data.</text>
</comment>
<reference evidence="2" key="1">
    <citation type="journal article" date="2015" name="Nature">
        <title>Complex archaea that bridge the gap between prokaryotes and eukaryotes.</title>
        <authorList>
            <person name="Spang A."/>
            <person name="Saw J.H."/>
            <person name="Jorgensen S.L."/>
            <person name="Zaremba-Niedzwiedzka K."/>
            <person name="Martijn J."/>
            <person name="Lind A.E."/>
            <person name="van Eijk R."/>
            <person name="Schleper C."/>
            <person name="Guy L."/>
            <person name="Ettema T.J."/>
        </authorList>
    </citation>
    <scope>NUCLEOTIDE SEQUENCE</scope>
</reference>
<proteinExistence type="predicted"/>
<dbReference type="SUPFAM" id="SSF55729">
    <property type="entry name" value="Acyl-CoA N-acyltransferases (Nat)"/>
    <property type="match status" value="1"/>
</dbReference>
<protein>
    <recommendedName>
        <fullName evidence="1">N-acetyltransferase domain-containing protein</fullName>
    </recommendedName>
</protein>
<dbReference type="InterPro" id="IPR016181">
    <property type="entry name" value="Acyl_CoA_acyltransferase"/>
</dbReference>
<dbReference type="Pfam" id="PF13302">
    <property type="entry name" value="Acetyltransf_3"/>
    <property type="match status" value="1"/>
</dbReference>
<dbReference type="EMBL" id="LAZR01013468">
    <property type="protein sequence ID" value="KKM21826.1"/>
    <property type="molecule type" value="Genomic_DNA"/>
</dbReference>
<sequence length="216" mass="25279">MMLDVLSKEDCEQVRLWRNQCLETLRTPYPLTKEMQEDFYRDVVMNPHSKHKYYAIKMHEDVLIGMGGLTNIEWENSQAEISLIINPALQKQGHGKEAVRLLLDQAFNYLNLELVYGECYECNSAADFWRNIGAKYDAHFAYLNKRKCYNGTHFGTVYFDVKRDDFAAMCEDMPNCDKRIAEHGQISICSLCDRWYYRKKPEQREILCSNCASGLI</sequence>
<dbReference type="PROSITE" id="PS51186">
    <property type="entry name" value="GNAT"/>
    <property type="match status" value="1"/>
</dbReference>
<accession>A0A0F9I2G9</accession>
<dbReference type="PANTHER" id="PTHR43415">
    <property type="entry name" value="SPERMIDINE N(1)-ACETYLTRANSFERASE"/>
    <property type="match status" value="1"/>
</dbReference>
<dbReference type="Gene3D" id="3.40.630.30">
    <property type="match status" value="1"/>
</dbReference>
<gene>
    <name evidence="2" type="ORF">LCGC14_1631530</name>
</gene>
<dbReference type="CDD" id="cd04301">
    <property type="entry name" value="NAT_SF"/>
    <property type="match status" value="1"/>
</dbReference>
<dbReference type="PANTHER" id="PTHR43415:SF3">
    <property type="entry name" value="GNAT-FAMILY ACETYLTRANSFERASE"/>
    <property type="match status" value="1"/>
</dbReference>
<name>A0A0F9I2G9_9ZZZZ</name>
<evidence type="ECO:0000259" key="1">
    <source>
        <dbReference type="PROSITE" id="PS51186"/>
    </source>
</evidence>
<dbReference type="InterPro" id="IPR000182">
    <property type="entry name" value="GNAT_dom"/>
</dbReference>
<evidence type="ECO:0000313" key="2">
    <source>
        <dbReference type="EMBL" id="KKM21826.1"/>
    </source>
</evidence>
<organism evidence="2">
    <name type="scientific">marine sediment metagenome</name>
    <dbReference type="NCBI Taxonomy" id="412755"/>
    <lineage>
        <taxon>unclassified sequences</taxon>
        <taxon>metagenomes</taxon>
        <taxon>ecological metagenomes</taxon>
    </lineage>
</organism>
<dbReference type="AlphaFoldDB" id="A0A0F9I2G9"/>